<evidence type="ECO:0000313" key="2">
    <source>
        <dbReference type="Proteomes" id="UP001562354"/>
    </source>
</evidence>
<organism evidence="1 2">
    <name type="scientific">Neodothiora populina</name>
    <dbReference type="NCBI Taxonomy" id="2781224"/>
    <lineage>
        <taxon>Eukaryota</taxon>
        <taxon>Fungi</taxon>
        <taxon>Dikarya</taxon>
        <taxon>Ascomycota</taxon>
        <taxon>Pezizomycotina</taxon>
        <taxon>Dothideomycetes</taxon>
        <taxon>Dothideomycetidae</taxon>
        <taxon>Dothideales</taxon>
        <taxon>Dothioraceae</taxon>
        <taxon>Neodothiora</taxon>
    </lineage>
</organism>
<dbReference type="PANTHER" id="PTHR28110">
    <property type="entry name" value="TRANSMEMBRANE PROTEIN"/>
    <property type="match status" value="1"/>
</dbReference>
<accession>A0ABR3PMF1</accession>
<proteinExistence type="predicted"/>
<dbReference type="EMBL" id="JBFMKM010000003">
    <property type="protein sequence ID" value="KAL1310646.1"/>
    <property type="molecule type" value="Genomic_DNA"/>
</dbReference>
<reference evidence="1 2" key="1">
    <citation type="submission" date="2024-07" db="EMBL/GenBank/DDBJ databases">
        <title>Draft sequence of the Neodothiora populina.</title>
        <authorList>
            <person name="Drown D.D."/>
            <person name="Schuette U.S."/>
            <person name="Buechlein A.B."/>
            <person name="Rusch D.R."/>
            <person name="Winton L.W."/>
            <person name="Adams G.A."/>
        </authorList>
    </citation>
    <scope>NUCLEOTIDE SEQUENCE [LARGE SCALE GENOMIC DNA]</scope>
    <source>
        <strain evidence="1 2">CPC 39397</strain>
    </source>
</reference>
<dbReference type="InterPro" id="IPR055323">
    <property type="entry name" value="C57A10.07/YOR238W"/>
</dbReference>
<gene>
    <name evidence="1" type="ORF">AAFC00_000914</name>
</gene>
<dbReference type="Proteomes" id="UP001562354">
    <property type="component" value="Unassembled WGS sequence"/>
</dbReference>
<dbReference type="RefSeq" id="XP_069203495.1">
    <property type="nucleotide sequence ID" value="XM_069347873.1"/>
</dbReference>
<sequence length="271" mass="30693">MGPLDSITELVIVCGHAICLNSRDAYDQTSWLLQPFQQADASTGKPSEHDTFLQHISAGASFLRSPSTLLVFSGGKTRSGCDVAEGYSYGQVLLHDRNLHGPGIRDALLQRRVAAECWATDSYQNLLFSMIYFWEKVGRWPENITIVTHAFKQDRFLRNHSQALRWPEHRIKVMGINPPFSSKELAEVTNFEAKCTRQWEQDPYGVREPLAGKRKQRKWEGNASTGVLGGIQDVQVKEQLKTLMRWTGGDSGREIFPYPLPWDKINRGTSQ</sequence>
<keyword evidence="2" id="KW-1185">Reference proteome</keyword>
<dbReference type="PANTHER" id="PTHR28110:SF1">
    <property type="entry name" value="TRANSMEMBRANE PROTEIN"/>
    <property type="match status" value="1"/>
</dbReference>
<comment type="caution">
    <text evidence="1">The sequence shown here is derived from an EMBL/GenBank/DDBJ whole genome shotgun (WGS) entry which is preliminary data.</text>
</comment>
<evidence type="ECO:0008006" key="3">
    <source>
        <dbReference type="Google" id="ProtNLM"/>
    </source>
</evidence>
<protein>
    <recommendedName>
        <fullName evidence="3">DUF218 domain-containing protein</fullName>
    </recommendedName>
</protein>
<name>A0ABR3PMF1_9PEZI</name>
<dbReference type="GeneID" id="95974617"/>
<evidence type="ECO:0000313" key="1">
    <source>
        <dbReference type="EMBL" id="KAL1310646.1"/>
    </source>
</evidence>